<proteinExistence type="predicted"/>
<comment type="caution">
    <text evidence="3">The sequence shown here is derived from an EMBL/GenBank/DDBJ whole genome shotgun (WGS) entry which is preliminary data.</text>
</comment>
<organism evidence="3 4">
    <name type="scientific">Halostreptopolyspora alba</name>
    <dbReference type="NCBI Taxonomy" id="2487137"/>
    <lineage>
        <taxon>Bacteria</taxon>
        <taxon>Bacillati</taxon>
        <taxon>Actinomycetota</taxon>
        <taxon>Actinomycetes</taxon>
        <taxon>Streptosporangiales</taxon>
        <taxon>Nocardiopsidaceae</taxon>
        <taxon>Halostreptopolyspora</taxon>
    </lineage>
</organism>
<keyword evidence="4" id="KW-1185">Reference proteome</keyword>
<evidence type="ECO:0000313" key="4">
    <source>
        <dbReference type="Proteomes" id="UP000269198"/>
    </source>
</evidence>
<keyword evidence="2" id="KW-0732">Signal</keyword>
<sequence length="178" mass="17693">MFQLARTSAKAVLVAAGAAGFVALGAGVASADALGVPGAVQPQPAAPSVSGQLSELTGGTADQVNRLGNELPEAEAPASVTGPETLPQSAEVPGEVDGSLPGSAEEVTDQVPEAGTGTVRDEVDHLADRAPVDAPDTSNVNEPTGATDEVVGKANDAMDTVEDTDVVGELREAETQVL</sequence>
<feature type="compositionally biased region" description="Basic and acidic residues" evidence="1">
    <location>
        <begin position="119"/>
        <end position="131"/>
    </location>
</feature>
<dbReference type="AlphaFoldDB" id="A0A3N0EDB0"/>
<evidence type="ECO:0000256" key="1">
    <source>
        <dbReference type="SAM" id="MobiDB-lite"/>
    </source>
</evidence>
<dbReference type="RefSeq" id="WP_123200594.1">
    <property type="nucleotide sequence ID" value="NZ_RJMB01000005.1"/>
</dbReference>
<name>A0A3N0EDB0_9ACTN</name>
<reference evidence="3 4" key="1">
    <citation type="submission" date="2018-11" db="EMBL/GenBank/DDBJ databases">
        <title>The genome draft of YIM 96095.</title>
        <authorList>
            <person name="Tang S.-K."/>
            <person name="Chunyu W.-X."/>
            <person name="Feng Y.-Z."/>
        </authorList>
    </citation>
    <scope>NUCLEOTIDE SEQUENCE [LARGE SCALE GENOMIC DNA]</scope>
    <source>
        <strain evidence="3 4">YIM 96095</strain>
    </source>
</reference>
<feature type="region of interest" description="Disordered" evidence="1">
    <location>
        <begin position="73"/>
        <end position="166"/>
    </location>
</feature>
<protein>
    <submittedName>
        <fullName evidence="3">Uncharacterized protein</fullName>
    </submittedName>
</protein>
<accession>A0A3N0EDB0</accession>
<gene>
    <name evidence="3" type="ORF">EFW17_07605</name>
</gene>
<evidence type="ECO:0000313" key="3">
    <source>
        <dbReference type="EMBL" id="RNL85815.1"/>
    </source>
</evidence>
<feature type="chain" id="PRO_5018219478" evidence="2">
    <location>
        <begin position="32"/>
        <end position="178"/>
    </location>
</feature>
<dbReference type="EMBL" id="RJMB01000005">
    <property type="protein sequence ID" value="RNL85815.1"/>
    <property type="molecule type" value="Genomic_DNA"/>
</dbReference>
<evidence type="ECO:0000256" key="2">
    <source>
        <dbReference type="SAM" id="SignalP"/>
    </source>
</evidence>
<feature type="signal peptide" evidence="2">
    <location>
        <begin position="1"/>
        <end position="31"/>
    </location>
</feature>
<dbReference type="Proteomes" id="UP000269198">
    <property type="component" value="Unassembled WGS sequence"/>
</dbReference>